<dbReference type="STRING" id="1123071.SAMN02745181_0145"/>
<dbReference type="SUPFAM" id="SSF88946">
    <property type="entry name" value="Sigma2 domain of RNA polymerase sigma factors"/>
    <property type="match status" value="1"/>
</dbReference>
<dbReference type="InterPro" id="IPR013325">
    <property type="entry name" value="RNA_pol_sigma_r2"/>
</dbReference>
<dbReference type="Pfam" id="PF04542">
    <property type="entry name" value="Sigma70_r2"/>
    <property type="match status" value="1"/>
</dbReference>
<keyword evidence="2" id="KW-0805">Transcription regulation</keyword>
<keyword evidence="3" id="KW-0731">Sigma factor</keyword>
<protein>
    <submittedName>
        <fullName evidence="7">RNA polymerase sigma-70 factor, ECF subfamily</fullName>
    </submittedName>
</protein>
<dbReference type="InterPro" id="IPR014331">
    <property type="entry name" value="RNA_pol_sigma70_ECF_RHOBA"/>
</dbReference>
<evidence type="ECO:0000256" key="1">
    <source>
        <dbReference type="ARBA" id="ARBA00010641"/>
    </source>
</evidence>
<dbReference type="EMBL" id="FQYR01000002">
    <property type="protein sequence ID" value="SHI45005.1"/>
    <property type="molecule type" value="Genomic_DNA"/>
</dbReference>
<dbReference type="NCBIfam" id="TIGR02937">
    <property type="entry name" value="sigma70-ECF"/>
    <property type="match status" value="1"/>
</dbReference>
<dbReference type="Gene3D" id="1.10.10.10">
    <property type="entry name" value="Winged helix-like DNA-binding domain superfamily/Winged helix DNA-binding domain"/>
    <property type="match status" value="1"/>
</dbReference>
<feature type="region of interest" description="Disordered" evidence="5">
    <location>
        <begin position="1"/>
        <end position="24"/>
    </location>
</feature>
<dbReference type="InterPro" id="IPR036388">
    <property type="entry name" value="WH-like_DNA-bd_sf"/>
</dbReference>
<dbReference type="AlphaFoldDB" id="A0A1M6B8G3"/>
<evidence type="ECO:0000259" key="6">
    <source>
        <dbReference type="Pfam" id="PF04542"/>
    </source>
</evidence>
<dbReference type="SUPFAM" id="SSF88659">
    <property type="entry name" value="Sigma3 and sigma4 domains of RNA polymerase sigma factors"/>
    <property type="match status" value="1"/>
</dbReference>
<dbReference type="InterPro" id="IPR014284">
    <property type="entry name" value="RNA_pol_sigma-70_dom"/>
</dbReference>
<dbReference type="Proteomes" id="UP000184510">
    <property type="component" value="Unassembled WGS sequence"/>
</dbReference>
<dbReference type="InterPro" id="IPR013324">
    <property type="entry name" value="RNA_pol_sigma_r3/r4-like"/>
</dbReference>
<dbReference type="PANTHER" id="PTHR43133:SF51">
    <property type="entry name" value="RNA POLYMERASE SIGMA FACTOR"/>
    <property type="match status" value="1"/>
</dbReference>
<gene>
    <name evidence="7" type="ORF">SAMN02745181_0145</name>
</gene>
<feature type="domain" description="RNA polymerase sigma-70 region 2" evidence="6">
    <location>
        <begin position="43"/>
        <end position="108"/>
    </location>
</feature>
<keyword evidence="8" id="KW-1185">Reference proteome</keyword>
<dbReference type="PANTHER" id="PTHR43133">
    <property type="entry name" value="RNA POLYMERASE ECF-TYPE SIGMA FACTO"/>
    <property type="match status" value="1"/>
</dbReference>
<proteinExistence type="inferred from homology"/>
<evidence type="ECO:0000256" key="4">
    <source>
        <dbReference type="ARBA" id="ARBA00023163"/>
    </source>
</evidence>
<dbReference type="InParanoid" id="A0A1M6B8G3"/>
<evidence type="ECO:0000313" key="8">
    <source>
        <dbReference type="Proteomes" id="UP000184510"/>
    </source>
</evidence>
<evidence type="ECO:0000256" key="5">
    <source>
        <dbReference type="SAM" id="MobiDB-lite"/>
    </source>
</evidence>
<dbReference type="RefSeq" id="WP_159434706.1">
    <property type="nucleotide sequence ID" value="NZ_FQYR01000002.1"/>
</dbReference>
<sequence>MQENRPDHEERRKDERSVASRASDYGKRAIRVINPESPESMLEEIQSSLKAYIISLTANKQEVDDLLQETNHFLVESLAEYTPGTNFKAWAFSVARYRLLALRRDQKRSKLSFLSDEVVEMLADSHSARIPNEDHRVDALKNCIQRLAPGERSLLRKVYVEDVSMTMLADTLGRTANALHKSLSRVRQALKVCIERQISNRP</sequence>
<evidence type="ECO:0000256" key="2">
    <source>
        <dbReference type="ARBA" id="ARBA00023015"/>
    </source>
</evidence>
<accession>A0A1M6B8G3</accession>
<keyword evidence="4" id="KW-0804">Transcription</keyword>
<dbReference type="InterPro" id="IPR007627">
    <property type="entry name" value="RNA_pol_sigma70_r2"/>
</dbReference>
<evidence type="ECO:0000256" key="3">
    <source>
        <dbReference type="ARBA" id="ARBA00023082"/>
    </source>
</evidence>
<dbReference type="GO" id="GO:0006352">
    <property type="term" value="P:DNA-templated transcription initiation"/>
    <property type="evidence" value="ECO:0007669"/>
    <property type="project" value="InterPro"/>
</dbReference>
<organism evidence="7 8">
    <name type="scientific">Rubritalea squalenifaciens DSM 18772</name>
    <dbReference type="NCBI Taxonomy" id="1123071"/>
    <lineage>
        <taxon>Bacteria</taxon>
        <taxon>Pseudomonadati</taxon>
        <taxon>Verrucomicrobiota</taxon>
        <taxon>Verrucomicrobiia</taxon>
        <taxon>Verrucomicrobiales</taxon>
        <taxon>Rubritaleaceae</taxon>
        <taxon>Rubritalea</taxon>
    </lineage>
</organism>
<comment type="similarity">
    <text evidence="1">Belongs to the sigma-70 factor family. ECF subfamily.</text>
</comment>
<feature type="compositionally biased region" description="Basic and acidic residues" evidence="5">
    <location>
        <begin position="1"/>
        <end position="18"/>
    </location>
</feature>
<evidence type="ECO:0000313" key="7">
    <source>
        <dbReference type="EMBL" id="SHI45005.1"/>
    </source>
</evidence>
<reference evidence="7 8" key="1">
    <citation type="submission" date="2016-11" db="EMBL/GenBank/DDBJ databases">
        <authorList>
            <person name="Jaros S."/>
            <person name="Januszkiewicz K."/>
            <person name="Wedrychowicz H."/>
        </authorList>
    </citation>
    <scope>NUCLEOTIDE SEQUENCE [LARGE SCALE GENOMIC DNA]</scope>
    <source>
        <strain evidence="7 8">DSM 18772</strain>
    </source>
</reference>
<dbReference type="NCBIfam" id="TIGR02989">
    <property type="entry name" value="Sig-70_gvs1"/>
    <property type="match status" value="1"/>
</dbReference>
<name>A0A1M6B8G3_9BACT</name>
<dbReference type="InterPro" id="IPR039425">
    <property type="entry name" value="RNA_pol_sigma-70-like"/>
</dbReference>
<dbReference type="Gene3D" id="1.10.1740.10">
    <property type="match status" value="1"/>
</dbReference>
<dbReference type="OrthoDB" id="9784272at2"/>
<dbReference type="GO" id="GO:0016987">
    <property type="term" value="F:sigma factor activity"/>
    <property type="evidence" value="ECO:0007669"/>
    <property type="project" value="UniProtKB-KW"/>
</dbReference>